<name>A0ABQ8ULN4_9EUKA</name>
<sequence>MLSWATVVSLLGSEDNARTLVSLISAYPLGWIHTKIPNSHPDSKHFFSLFFGLLILHFIYGWSGLLTSLATATLNYAWLAWMRSGTMPARLQKRAHYVSLFFNFFLLFGWHLYRMYVSYMIWTLDVSSVLMLQTLRSIALAFDLYDGTQPYESLTEHQKKCRLTRLPSPLVYYGFQFFFGSVLVGPVVELGQYMALTKVPPPATAAGAKAAAVQTPDEQAAATSHSIPMVVETLPLPPEGLTAYRWVPALTRAILGLGGLALYSFCQQLHISEALKPEFDKHCLPYKLVFVCVSFFVFRCKYYGGWALAEGSCIVAGLGYDPEKRSCAPVFLLAPTDHLAGGMVAACDVHPEFGLPGDRVRMLPRDVTNFWNVMVTRWFRFYCYERGPVDQRGRIRGYMVHVTMVLSGFWHGFYPGYHFCFFTSALLLSLYRGLYRRLKHLTPVHPSARPAGRPYFVQAALYYGVWAVCVTMTFLNVCYTAFIPFELMSFERLWHVYGVYRYYGYYLLAATALFNWLVPIPKAPKGPKEAPASVAAKTD</sequence>
<evidence type="ECO:0000313" key="8">
    <source>
        <dbReference type="EMBL" id="KAJ4457680.1"/>
    </source>
</evidence>
<organism evidence="8 9">
    <name type="scientific">Paratrimastix pyriformis</name>
    <dbReference type="NCBI Taxonomy" id="342808"/>
    <lineage>
        <taxon>Eukaryota</taxon>
        <taxon>Metamonada</taxon>
        <taxon>Preaxostyla</taxon>
        <taxon>Paratrimastigidae</taxon>
        <taxon>Paratrimastix</taxon>
    </lineage>
</organism>
<feature type="transmembrane region" description="Helical" evidence="7">
    <location>
        <begin position="95"/>
        <end position="113"/>
    </location>
</feature>
<keyword evidence="2 8" id="KW-0808">Transferase</keyword>
<evidence type="ECO:0000256" key="3">
    <source>
        <dbReference type="ARBA" id="ARBA00022692"/>
    </source>
</evidence>
<reference evidence="8" key="1">
    <citation type="journal article" date="2022" name="bioRxiv">
        <title>Genomics of Preaxostyla Flagellates Illuminates Evolutionary Transitions and the Path Towards Mitochondrial Loss.</title>
        <authorList>
            <person name="Novak L.V.F."/>
            <person name="Treitli S.C."/>
            <person name="Pyrih J."/>
            <person name="Halakuc P."/>
            <person name="Pipaliya S.V."/>
            <person name="Vacek V."/>
            <person name="Brzon O."/>
            <person name="Soukal P."/>
            <person name="Eme L."/>
            <person name="Dacks J.B."/>
            <person name="Karnkowska A."/>
            <person name="Elias M."/>
            <person name="Hampl V."/>
        </authorList>
    </citation>
    <scope>NUCLEOTIDE SEQUENCE</scope>
    <source>
        <strain evidence="8">RCP-MX</strain>
    </source>
</reference>
<proteinExistence type="predicted"/>
<feature type="transmembrane region" description="Helical" evidence="7">
    <location>
        <begin position="502"/>
        <end position="518"/>
    </location>
</feature>
<dbReference type="InterPro" id="IPR049941">
    <property type="entry name" value="LPLAT_7/PORCN-like"/>
</dbReference>
<dbReference type="Pfam" id="PF03062">
    <property type="entry name" value="MBOAT"/>
    <property type="match status" value="1"/>
</dbReference>
<dbReference type="PANTHER" id="PTHR13906">
    <property type="entry name" value="PORCUPINE"/>
    <property type="match status" value="1"/>
</dbReference>
<protein>
    <submittedName>
        <fullName evidence="8">Membrane bound O-acyl transferase family protein</fullName>
    </submittedName>
</protein>
<feature type="transmembrane region" description="Helical" evidence="7">
    <location>
        <begin position="416"/>
        <end position="434"/>
    </location>
</feature>
<comment type="caution">
    <text evidence="8">The sequence shown here is derived from an EMBL/GenBank/DDBJ whole genome shotgun (WGS) entry which is preliminary data.</text>
</comment>
<evidence type="ECO:0000256" key="4">
    <source>
        <dbReference type="ARBA" id="ARBA00022989"/>
    </source>
</evidence>
<keyword evidence="4 7" id="KW-1133">Transmembrane helix</keyword>
<evidence type="ECO:0000313" key="9">
    <source>
        <dbReference type="Proteomes" id="UP001141327"/>
    </source>
</evidence>
<keyword evidence="5 7" id="KW-0472">Membrane</keyword>
<dbReference type="InterPro" id="IPR004299">
    <property type="entry name" value="MBOAT_fam"/>
</dbReference>
<evidence type="ECO:0000256" key="6">
    <source>
        <dbReference type="ARBA" id="ARBA00023315"/>
    </source>
</evidence>
<accession>A0ABQ8ULN4</accession>
<dbReference type="EMBL" id="JAPMOS010000042">
    <property type="protein sequence ID" value="KAJ4457680.1"/>
    <property type="molecule type" value="Genomic_DNA"/>
</dbReference>
<evidence type="ECO:0000256" key="5">
    <source>
        <dbReference type="ARBA" id="ARBA00023136"/>
    </source>
</evidence>
<evidence type="ECO:0000256" key="7">
    <source>
        <dbReference type="SAM" id="Phobius"/>
    </source>
</evidence>
<feature type="transmembrane region" description="Helical" evidence="7">
    <location>
        <begin position="455"/>
        <end position="482"/>
    </location>
</feature>
<comment type="subcellular location">
    <subcellularLocation>
        <location evidence="1">Membrane</location>
        <topology evidence="1">Multi-pass membrane protein</topology>
    </subcellularLocation>
</comment>
<gene>
    <name evidence="8" type="ORF">PAPYR_6822</name>
</gene>
<dbReference type="Proteomes" id="UP001141327">
    <property type="component" value="Unassembled WGS sequence"/>
</dbReference>
<keyword evidence="9" id="KW-1185">Reference proteome</keyword>
<dbReference type="GO" id="GO:0016740">
    <property type="term" value="F:transferase activity"/>
    <property type="evidence" value="ECO:0007669"/>
    <property type="project" value="UniProtKB-KW"/>
</dbReference>
<dbReference type="PANTHER" id="PTHR13906:SF4">
    <property type="entry name" value="LYSOPHOSPHOLIPID ACYLTRANSFERASE 6"/>
    <property type="match status" value="1"/>
</dbReference>
<evidence type="ECO:0000256" key="2">
    <source>
        <dbReference type="ARBA" id="ARBA00022679"/>
    </source>
</evidence>
<keyword evidence="6" id="KW-0012">Acyltransferase</keyword>
<keyword evidence="3 7" id="KW-0812">Transmembrane</keyword>
<feature type="transmembrane region" description="Helical" evidence="7">
    <location>
        <begin position="46"/>
        <end position="74"/>
    </location>
</feature>
<evidence type="ECO:0000256" key="1">
    <source>
        <dbReference type="ARBA" id="ARBA00004141"/>
    </source>
</evidence>